<protein>
    <submittedName>
        <fullName evidence="1">Uncharacterized protein</fullName>
    </submittedName>
</protein>
<reference evidence="1" key="1">
    <citation type="submission" date="2019-03" db="UniProtKB">
        <authorList>
            <consortium name="Ensembl"/>
        </authorList>
    </citation>
    <scope>IDENTIFICATION</scope>
</reference>
<proteinExistence type="predicted"/>
<evidence type="ECO:0000313" key="1">
    <source>
        <dbReference type="Ensembl" id="ENSUMAP00000017042"/>
    </source>
</evidence>
<dbReference type="OMA" id="TATWMEL"/>
<sequence length="75" mass="8897">MATIAKLWKEPRCPSTDYWIKKMWSIYTMEYYSAIRKNNYTTFAATWMGLEEIVPSEISQAEKDNYHMVSLIYGT</sequence>
<name>A0A452U8K1_URSMA</name>
<dbReference type="GeneTree" id="ENSGT01150000286916"/>
<organism evidence="1">
    <name type="scientific">Ursus maritimus</name>
    <name type="common">Polar bear</name>
    <name type="synonym">Thalarctos maritimus</name>
    <dbReference type="NCBI Taxonomy" id="29073"/>
    <lineage>
        <taxon>Eukaryota</taxon>
        <taxon>Metazoa</taxon>
        <taxon>Chordata</taxon>
        <taxon>Craniata</taxon>
        <taxon>Vertebrata</taxon>
        <taxon>Euteleostomi</taxon>
        <taxon>Mammalia</taxon>
        <taxon>Eutheria</taxon>
        <taxon>Laurasiatheria</taxon>
        <taxon>Carnivora</taxon>
        <taxon>Caniformia</taxon>
        <taxon>Ursidae</taxon>
        <taxon>Ursus</taxon>
    </lineage>
</organism>
<accession>A0A452U8K1</accession>
<dbReference type="AlphaFoldDB" id="A0A452U8K1"/>
<dbReference type="Ensembl" id="ENSUMAT00000020144.1">
    <property type="protein sequence ID" value="ENSUMAP00000017042.1"/>
    <property type="gene ID" value="ENSUMAG00000012510.1"/>
</dbReference>